<dbReference type="Pfam" id="PF12833">
    <property type="entry name" value="HTH_18"/>
    <property type="match status" value="1"/>
</dbReference>
<dbReference type="GO" id="GO:0043565">
    <property type="term" value="F:sequence-specific DNA binding"/>
    <property type="evidence" value="ECO:0007669"/>
    <property type="project" value="InterPro"/>
</dbReference>
<evidence type="ECO:0000256" key="2">
    <source>
        <dbReference type="ARBA" id="ARBA00023125"/>
    </source>
</evidence>
<dbReference type="PANTHER" id="PTHR46796:SF7">
    <property type="entry name" value="ARAC FAMILY TRANSCRIPTIONAL REGULATOR"/>
    <property type="match status" value="1"/>
</dbReference>
<evidence type="ECO:0000313" key="5">
    <source>
        <dbReference type="EMBL" id="GBF51718.1"/>
    </source>
</evidence>
<dbReference type="SUPFAM" id="SSF51215">
    <property type="entry name" value="Regulatory protein AraC"/>
    <property type="match status" value="1"/>
</dbReference>
<protein>
    <submittedName>
        <fullName evidence="5">AraC-like transcriptional regulator</fullName>
    </submittedName>
</protein>
<keyword evidence="1" id="KW-0805">Transcription regulation</keyword>
<keyword evidence="6" id="KW-1185">Reference proteome</keyword>
<dbReference type="PROSITE" id="PS01124">
    <property type="entry name" value="HTH_ARAC_FAMILY_2"/>
    <property type="match status" value="1"/>
</dbReference>
<evidence type="ECO:0000259" key="4">
    <source>
        <dbReference type="PROSITE" id="PS01124"/>
    </source>
</evidence>
<accession>A0A2P2E4A4</accession>
<comment type="caution">
    <text evidence="5">The sequence shown here is derived from an EMBL/GenBank/DDBJ whole genome shotgun (WGS) entry which is preliminary data.</text>
</comment>
<sequence>MDILSDIISQASWKTDLLSKGKLYESWGFRFPCDRSGGFHVITQGSCYVRFSGKDLKLERGDLIFITRGIHHELLSDLNAKVMEIQGFLKEKRQEDPSQKPITTFVSARYEIPIGPVHPFFTELPDYILIPARDIESHHTLSLALTMLSAELEKDLCTDLIVQRLTDIILYNMIRFWMETQIVKEPGWLMALRDPVVIKALEELHKYPSKDWTIATLANCLGISRANLASRFKDVLSIPPMEYLAKLRMERAKVLFKENQRTLEEIALEVGYASAFSFSKAYKRIYGQSPAKEWKKVS</sequence>
<dbReference type="InterPro" id="IPR050204">
    <property type="entry name" value="AraC_XylS_family_regulators"/>
</dbReference>
<evidence type="ECO:0000256" key="1">
    <source>
        <dbReference type="ARBA" id="ARBA00023015"/>
    </source>
</evidence>
<reference evidence="5 6" key="1">
    <citation type="submission" date="2018-02" db="EMBL/GenBank/DDBJ databases">
        <title>Novel Leptospira species isolated from soil and water in Japan.</title>
        <authorList>
            <person name="Nakao R."/>
            <person name="Masuzawa T."/>
        </authorList>
    </citation>
    <scope>NUCLEOTIDE SEQUENCE [LARGE SCALE GENOMIC DNA]</scope>
    <source>
        <strain evidence="5 6">YH101</strain>
    </source>
</reference>
<dbReference type="GO" id="GO:0003700">
    <property type="term" value="F:DNA-binding transcription factor activity"/>
    <property type="evidence" value="ECO:0007669"/>
    <property type="project" value="InterPro"/>
</dbReference>
<organism evidence="5 6">
    <name type="scientific">Leptospira ryugenii</name>
    <dbReference type="NCBI Taxonomy" id="1917863"/>
    <lineage>
        <taxon>Bacteria</taxon>
        <taxon>Pseudomonadati</taxon>
        <taxon>Spirochaetota</taxon>
        <taxon>Spirochaetia</taxon>
        <taxon>Leptospirales</taxon>
        <taxon>Leptospiraceae</taxon>
        <taxon>Leptospira</taxon>
    </lineage>
</organism>
<name>A0A2P2E4A4_9LEPT</name>
<keyword evidence="2" id="KW-0238">DNA-binding</keyword>
<dbReference type="EMBL" id="BFBB01000008">
    <property type="protein sequence ID" value="GBF51718.1"/>
    <property type="molecule type" value="Genomic_DNA"/>
</dbReference>
<dbReference type="InterPro" id="IPR009057">
    <property type="entry name" value="Homeodomain-like_sf"/>
</dbReference>
<proteinExistence type="predicted"/>
<dbReference type="InterPro" id="IPR032783">
    <property type="entry name" value="AraC_lig"/>
</dbReference>
<dbReference type="Gene3D" id="1.10.10.60">
    <property type="entry name" value="Homeodomain-like"/>
    <property type="match status" value="2"/>
</dbReference>
<feature type="domain" description="HTH araC/xylS-type" evidence="4">
    <location>
        <begin position="198"/>
        <end position="296"/>
    </location>
</feature>
<gene>
    <name evidence="5" type="ORF">LPTSP4_32560</name>
</gene>
<evidence type="ECO:0000256" key="3">
    <source>
        <dbReference type="ARBA" id="ARBA00023163"/>
    </source>
</evidence>
<dbReference type="PANTHER" id="PTHR46796">
    <property type="entry name" value="HTH-TYPE TRANSCRIPTIONAL ACTIVATOR RHAS-RELATED"/>
    <property type="match status" value="1"/>
</dbReference>
<dbReference type="AlphaFoldDB" id="A0A2P2E4A4"/>
<dbReference type="SUPFAM" id="SSF46689">
    <property type="entry name" value="Homeodomain-like"/>
    <property type="match status" value="2"/>
</dbReference>
<dbReference type="Pfam" id="PF12852">
    <property type="entry name" value="Cupin_6"/>
    <property type="match status" value="1"/>
</dbReference>
<dbReference type="RefSeq" id="WP_108978026.1">
    <property type="nucleotide sequence ID" value="NZ_BFBB01000008.1"/>
</dbReference>
<keyword evidence="3" id="KW-0804">Transcription</keyword>
<dbReference type="InterPro" id="IPR018060">
    <property type="entry name" value="HTH_AraC"/>
</dbReference>
<evidence type="ECO:0000313" key="6">
    <source>
        <dbReference type="Proteomes" id="UP000245133"/>
    </source>
</evidence>
<dbReference type="SMART" id="SM00342">
    <property type="entry name" value="HTH_ARAC"/>
    <property type="match status" value="1"/>
</dbReference>
<dbReference type="OrthoDB" id="9778008at2"/>
<dbReference type="Proteomes" id="UP000245133">
    <property type="component" value="Unassembled WGS sequence"/>
</dbReference>
<dbReference type="InterPro" id="IPR037923">
    <property type="entry name" value="HTH-like"/>
</dbReference>